<evidence type="ECO:0000313" key="2">
    <source>
        <dbReference type="Proteomes" id="UP000667650"/>
    </source>
</evidence>
<reference evidence="1" key="1">
    <citation type="submission" date="2020-01" db="EMBL/GenBank/DDBJ databases">
        <title>Muricauda ochracea sp. nov., isolated from a tidal flat of Garorim bay in Korea.</title>
        <authorList>
            <person name="Kim D."/>
            <person name="Yoo Y."/>
            <person name="Kim J.-J."/>
        </authorList>
    </citation>
    <scope>NUCLEOTIDE SEQUENCE</scope>
    <source>
        <strain evidence="1">JGD-17</strain>
    </source>
</reference>
<proteinExistence type="predicted"/>
<protein>
    <submittedName>
        <fullName evidence="1">Uncharacterized protein</fullName>
    </submittedName>
</protein>
<dbReference type="Proteomes" id="UP000667650">
    <property type="component" value="Unassembled WGS sequence"/>
</dbReference>
<dbReference type="RefSeq" id="WP_166522108.1">
    <property type="nucleotide sequence ID" value="NZ_JAAABI010000001.1"/>
</dbReference>
<name>A0A964T9G1_9FLAO</name>
<dbReference type="AlphaFoldDB" id="A0A964T9G1"/>
<organism evidence="1 2">
    <name type="scientific">Flagellimonas ochracea</name>
    <dbReference type="NCBI Taxonomy" id="2696472"/>
    <lineage>
        <taxon>Bacteria</taxon>
        <taxon>Pseudomonadati</taxon>
        <taxon>Bacteroidota</taxon>
        <taxon>Flavobacteriia</taxon>
        <taxon>Flavobacteriales</taxon>
        <taxon>Flavobacteriaceae</taxon>
        <taxon>Flagellimonas</taxon>
    </lineage>
</organism>
<accession>A0A964T9G1</accession>
<dbReference type="EMBL" id="JAAABI010000001">
    <property type="protein sequence ID" value="NAY90702.1"/>
    <property type="molecule type" value="Genomic_DNA"/>
</dbReference>
<comment type="caution">
    <text evidence="1">The sequence shown here is derived from an EMBL/GenBank/DDBJ whole genome shotgun (WGS) entry which is preliminary data.</text>
</comment>
<keyword evidence="2" id="KW-1185">Reference proteome</keyword>
<sequence>MSKIFKPIVLLAIALMIVQVTFSQNETLLKGVYFYESLAVIKGKVQNQALSHEVIIKTSPTFPLAKNSESHLLVTNLKTDGGTLGKAIFTFADDKLQYIEAHGNAIEVLLKSKMDSMQPFMHYKALFKQRIFADVEKDVVWMLTDESAHPNLFAWENPYLNEAITEESGNDWSAKIPDFIRMGDGLEKLRPILEAESSFVHEMELDGSDPNAQLQLDCYGIRYAGFPRKIEARFGDDKLNVVWILTGKGEEDRLRKKLIEEYGTPVFVTEAWEIFDDWTVGLRKDKPEILVMTPELGQFYKKEYFKQ</sequence>
<gene>
    <name evidence="1" type="ORF">GTQ34_02115</name>
</gene>
<evidence type="ECO:0000313" key="1">
    <source>
        <dbReference type="EMBL" id="NAY90702.1"/>
    </source>
</evidence>